<dbReference type="RefSeq" id="WP_239164336.1">
    <property type="nucleotide sequence ID" value="NZ_BAAATY010000037.1"/>
</dbReference>
<name>A0ABQ4B916_9ACTN</name>
<evidence type="ECO:0000313" key="5">
    <source>
        <dbReference type="EMBL" id="GIE67092.1"/>
    </source>
</evidence>
<keyword evidence="1" id="KW-0489">Methyltransferase</keyword>
<organism evidence="5 6">
    <name type="scientific">Actinoplanes palleronii</name>
    <dbReference type="NCBI Taxonomy" id="113570"/>
    <lineage>
        <taxon>Bacteria</taxon>
        <taxon>Bacillati</taxon>
        <taxon>Actinomycetota</taxon>
        <taxon>Actinomycetes</taxon>
        <taxon>Micromonosporales</taxon>
        <taxon>Micromonosporaceae</taxon>
        <taxon>Actinoplanes</taxon>
    </lineage>
</organism>
<keyword evidence="3" id="KW-0949">S-adenosyl-L-methionine</keyword>
<evidence type="ECO:0000256" key="1">
    <source>
        <dbReference type="ARBA" id="ARBA00022603"/>
    </source>
</evidence>
<dbReference type="Gene3D" id="3.40.50.150">
    <property type="entry name" value="Vaccinia Virus protein VP39"/>
    <property type="match status" value="1"/>
</dbReference>
<evidence type="ECO:0000259" key="4">
    <source>
        <dbReference type="Pfam" id="PF13649"/>
    </source>
</evidence>
<dbReference type="CDD" id="cd02440">
    <property type="entry name" value="AdoMet_MTases"/>
    <property type="match status" value="1"/>
</dbReference>
<dbReference type="Pfam" id="PF13649">
    <property type="entry name" value="Methyltransf_25"/>
    <property type="match status" value="1"/>
</dbReference>
<gene>
    <name evidence="5" type="ORF">Apa02nite_032000</name>
</gene>
<keyword evidence="6" id="KW-1185">Reference proteome</keyword>
<dbReference type="SUPFAM" id="SSF53335">
    <property type="entry name" value="S-adenosyl-L-methionine-dependent methyltransferases"/>
    <property type="match status" value="1"/>
</dbReference>
<protein>
    <recommendedName>
        <fullName evidence="4">Methyltransferase domain-containing protein</fullName>
    </recommendedName>
</protein>
<accession>A0ABQ4B916</accession>
<evidence type="ECO:0000313" key="6">
    <source>
        <dbReference type="Proteomes" id="UP000624709"/>
    </source>
</evidence>
<dbReference type="PANTHER" id="PTHR43464:SF19">
    <property type="entry name" value="UBIQUINONE BIOSYNTHESIS O-METHYLTRANSFERASE, MITOCHONDRIAL"/>
    <property type="match status" value="1"/>
</dbReference>
<keyword evidence="2" id="KW-0808">Transferase</keyword>
<dbReference type="Proteomes" id="UP000624709">
    <property type="component" value="Unassembled WGS sequence"/>
</dbReference>
<evidence type="ECO:0000256" key="3">
    <source>
        <dbReference type="ARBA" id="ARBA00022691"/>
    </source>
</evidence>
<proteinExistence type="predicted"/>
<dbReference type="InterPro" id="IPR029063">
    <property type="entry name" value="SAM-dependent_MTases_sf"/>
</dbReference>
<reference evidence="5 6" key="1">
    <citation type="submission" date="2021-01" db="EMBL/GenBank/DDBJ databases">
        <title>Whole genome shotgun sequence of Actinoplanes palleronii NBRC 14916.</title>
        <authorList>
            <person name="Komaki H."/>
            <person name="Tamura T."/>
        </authorList>
    </citation>
    <scope>NUCLEOTIDE SEQUENCE [LARGE SCALE GENOMIC DNA]</scope>
    <source>
        <strain evidence="5 6">NBRC 14916</strain>
    </source>
</reference>
<feature type="domain" description="Methyltransferase" evidence="4">
    <location>
        <begin position="68"/>
        <end position="160"/>
    </location>
</feature>
<dbReference type="InterPro" id="IPR041698">
    <property type="entry name" value="Methyltransf_25"/>
</dbReference>
<dbReference type="EMBL" id="BOMS01000044">
    <property type="protein sequence ID" value="GIE67092.1"/>
    <property type="molecule type" value="Genomic_DNA"/>
</dbReference>
<evidence type="ECO:0000256" key="2">
    <source>
        <dbReference type="ARBA" id="ARBA00022679"/>
    </source>
</evidence>
<comment type="caution">
    <text evidence="5">The sequence shown here is derived from an EMBL/GenBank/DDBJ whole genome shotgun (WGS) entry which is preliminary data.</text>
</comment>
<dbReference type="PANTHER" id="PTHR43464">
    <property type="entry name" value="METHYLTRANSFERASE"/>
    <property type="match status" value="1"/>
</dbReference>
<sequence>MTEPPAPPPTDTRRFAAASLAAGDATGWFEELYASARDGGAVVPWDVAAASVRLREFPLPPGAGRRALVVGCGPGRDAEHLAALGYAVTAFDIAATAIELARSRHPESPVAYQVADLLDPPAAWTRAFDLVLESNNVQALPAGIRTRAIAAVGEFVAPGGTLLVLAAAATDVPPPADVPAPADVPRPAGVPAPVDVPLPTDIPALIDVLPATDVPAVTDLPAVPDVAAAVGVPAGAGVLGEGPPWPLTRAEVDAFAGPGLRPISVEEITAPGTRLVRRWRAVFTRRP</sequence>